<sequence length="872" mass="93623">MPSQLDVDGLTWDLDEDQITETEVTSIYESVLRHIESDDMAALLREPSLFLLLDMASESEQERLQEYLTQPSVVGAMLGLCLNRERDRQGERDVSVDPLSSPTPIPSGTDADGDGDVDTDTVDAATDTRVLAKAASHLFTGTGVGKEMACVVGEERSLYTALFEVVSLPPSVYSPDGVDPSLYIPHPVARVFSSILTTLSQDLLVMPMLVSHLRAHPSLVTHWSWHTYSTHVCDAFTAFFLDCEPKGLRMDTLDLLMSLDMIPTLMGAYHTAGGPSLDAYDRCDSCKNTSTLVCRVLMRESTQLGEQIMSVLPLCVQGLLPPEGMDGTGPLPPPFAVSGVQRMVASCLHRLFLDTVRAGKGMLPPEYTDALQMHFINLVSAMTAVLSGLLTRCTAVLTSDSHGGGWLSGVSDTPMMPSTPAPQRRGRARMVRAAVIAFVAEMLQLDTAPICKVGPSLSISFYALKDRVLPKSGDLPLSPQAVAEAMHAGCLVEHALHCAMGANSTSSPLHSHAISICLSVVRGLGRGGDLIDLLSPGGPVMSMFPEIYAPPPLDMLSSPGSPSVPPASAFVPFRCRTSRDAHLVKLARALLSSALGDGRGGPPPEAPSGIVDTDTADTQGGRKVVKRPPRPLTASMLDRPKQSHSYTLCVLLRDSTPFRAYVEKYLEPEKDQPTTYTDAIFEREGEGEGEGEEAIPPKPKGRASSLAPGSDHMASPKPIAKVEAPVSRTDSSRRRVPSLTRTDTWGSGTSSKGKGESGVRRKRERERERAREREARRVSAASNPHTPTLSRPMSLPLLGLDIPVSEGGLHTLMSVSRQDSGYAVYDSDDEPSSEGESSAASEWGWGESGFGFGGGSDPENSFEMSSDGEFNL</sequence>
<feature type="region of interest" description="Disordered" evidence="1">
    <location>
        <begin position="822"/>
        <end position="872"/>
    </location>
</feature>
<feature type="compositionally biased region" description="Basic and acidic residues" evidence="1">
    <location>
        <begin position="753"/>
        <end position="777"/>
    </location>
</feature>
<accession>A0A9K3GEI6</accession>
<name>A0A9K3GEI6_9EUKA</name>
<feature type="region of interest" description="Disordered" evidence="1">
    <location>
        <begin position="683"/>
        <end position="804"/>
    </location>
</feature>
<feature type="region of interest" description="Disordered" evidence="1">
    <location>
        <begin position="87"/>
        <end position="120"/>
    </location>
</feature>
<evidence type="ECO:0000313" key="3">
    <source>
        <dbReference type="Proteomes" id="UP000265618"/>
    </source>
</evidence>
<protein>
    <submittedName>
        <fullName evidence="2">Uncharacterized protein</fullName>
    </submittedName>
</protein>
<gene>
    <name evidence="2" type="ORF">KIPB_000593</name>
</gene>
<feature type="compositionally biased region" description="Low complexity" evidence="1">
    <location>
        <begin position="834"/>
        <end position="845"/>
    </location>
</feature>
<comment type="caution">
    <text evidence="2">The sequence shown here is derived from an EMBL/GenBank/DDBJ whole genome shotgun (WGS) entry which is preliminary data.</text>
</comment>
<dbReference type="AlphaFoldDB" id="A0A9K3GEI6"/>
<feature type="region of interest" description="Disordered" evidence="1">
    <location>
        <begin position="594"/>
        <end position="637"/>
    </location>
</feature>
<evidence type="ECO:0000256" key="1">
    <source>
        <dbReference type="SAM" id="MobiDB-lite"/>
    </source>
</evidence>
<dbReference type="Proteomes" id="UP000265618">
    <property type="component" value="Unassembled WGS sequence"/>
</dbReference>
<proteinExistence type="predicted"/>
<dbReference type="EMBL" id="BDIP01000072">
    <property type="protein sequence ID" value="GIQ79888.1"/>
    <property type="molecule type" value="Genomic_DNA"/>
</dbReference>
<feature type="compositionally biased region" description="Gly residues" evidence="1">
    <location>
        <begin position="846"/>
        <end position="856"/>
    </location>
</feature>
<keyword evidence="3" id="KW-1185">Reference proteome</keyword>
<organism evidence="2 3">
    <name type="scientific">Kipferlia bialata</name>
    <dbReference type="NCBI Taxonomy" id="797122"/>
    <lineage>
        <taxon>Eukaryota</taxon>
        <taxon>Metamonada</taxon>
        <taxon>Carpediemonas-like organisms</taxon>
        <taxon>Kipferlia</taxon>
    </lineage>
</organism>
<reference evidence="2 3" key="1">
    <citation type="journal article" date="2018" name="PLoS ONE">
        <title>The draft genome of Kipferlia bialata reveals reductive genome evolution in fornicate parasites.</title>
        <authorList>
            <person name="Tanifuji G."/>
            <person name="Takabayashi S."/>
            <person name="Kume K."/>
            <person name="Takagi M."/>
            <person name="Nakayama T."/>
            <person name="Kamikawa R."/>
            <person name="Inagaki Y."/>
            <person name="Hashimoto T."/>
        </authorList>
    </citation>
    <scope>NUCLEOTIDE SEQUENCE [LARGE SCALE GENOMIC DNA]</scope>
    <source>
        <strain evidence="2">NY0173</strain>
    </source>
</reference>
<feature type="compositionally biased region" description="Acidic residues" evidence="1">
    <location>
        <begin position="111"/>
        <end position="120"/>
    </location>
</feature>
<evidence type="ECO:0000313" key="2">
    <source>
        <dbReference type="EMBL" id="GIQ79888.1"/>
    </source>
</evidence>